<evidence type="ECO:0000259" key="8">
    <source>
        <dbReference type="PROSITE" id="PS51709"/>
    </source>
</evidence>
<feature type="domain" description="TrmE-type G" evidence="8">
    <location>
        <begin position="217"/>
        <end position="358"/>
    </location>
</feature>
<gene>
    <name evidence="7" type="primary">mnmE</name>
    <name evidence="7" type="synonym">trmE</name>
    <name evidence="9" type="ORF">C7451_105140</name>
</gene>
<dbReference type="CDD" id="cd04164">
    <property type="entry name" value="trmE"/>
    <property type="match status" value="1"/>
</dbReference>
<feature type="binding site" evidence="7">
    <location>
        <begin position="246"/>
        <end position="252"/>
    </location>
    <ligand>
        <name>GTP</name>
        <dbReference type="ChEBI" id="CHEBI:37565"/>
    </ligand>
</feature>
<dbReference type="Gene3D" id="1.20.120.430">
    <property type="entry name" value="tRNA modification GTPase MnmE domain 2"/>
    <property type="match status" value="1"/>
</dbReference>
<keyword evidence="10" id="KW-1185">Reference proteome</keyword>
<dbReference type="InterPro" id="IPR004520">
    <property type="entry name" value="GTPase_MnmE"/>
</dbReference>
<feature type="binding site" evidence="7">
    <location>
        <position position="81"/>
    </location>
    <ligand>
        <name>(6S)-5-formyl-5,6,7,8-tetrahydrofolate</name>
        <dbReference type="ChEBI" id="CHEBI:57457"/>
    </ligand>
</feature>
<dbReference type="Gene3D" id="3.40.50.300">
    <property type="entry name" value="P-loop containing nucleotide triphosphate hydrolases"/>
    <property type="match status" value="1"/>
</dbReference>
<dbReference type="GO" id="GO:0003924">
    <property type="term" value="F:GTPase activity"/>
    <property type="evidence" value="ECO:0007669"/>
    <property type="project" value="UniProtKB-UniRule"/>
</dbReference>
<dbReference type="InterPro" id="IPR027417">
    <property type="entry name" value="P-loop_NTPase"/>
</dbReference>
<dbReference type="EMBL" id="QJJM01000005">
    <property type="protein sequence ID" value="PXW76367.1"/>
    <property type="molecule type" value="Genomic_DNA"/>
</dbReference>
<evidence type="ECO:0000313" key="10">
    <source>
        <dbReference type="Proteomes" id="UP000248014"/>
    </source>
</evidence>
<feature type="binding site" evidence="7">
    <location>
        <position position="121"/>
    </location>
    <ligand>
        <name>(6S)-5-formyl-5,6,7,8-tetrahydrofolate</name>
        <dbReference type="ChEBI" id="CHEBI:57457"/>
    </ligand>
</feature>
<protein>
    <recommendedName>
        <fullName evidence="7">tRNA modification GTPase MnmE</fullName>
        <ecNumber evidence="7">3.6.-.-</ecNumber>
    </recommendedName>
</protein>
<dbReference type="Pfam" id="PF12631">
    <property type="entry name" value="MnmE_helical"/>
    <property type="match status" value="1"/>
</dbReference>
<dbReference type="NCBIfam" id="NF003661">
    <property type="entry name" value="PRK05291.1-3"/>
    <property type="match status" value="1"/>
</dbReference>
<comment type="function">
    <text evidence="7">Exhibits a very high intrinsic GTPase hydrolysis rate. Involved in the addition of a carboxymethylaminomethyl (cmnm) group at the wobble position (U34) of certain tRNAs, forming tRNA-cmnm(5)s(2)U34.</text>
</comment>
<feature type="binding site" evidence="7">
    <location>
        <position position="227"/>
    </location>
    <ligand>
        <name>K(+)</name>
        <dbReference type="ChEBI" id="CHEBI:29103"/>
    </ligand>
</feature>
<keyword evidence="7" id="KW-0963">Cytoplasm</keyword>
<dbReference type="PANTHER" id="PTHR42714">
    <property type="entry name" value="TRNA MODIFICATION GTPASE GTPBP3"/>
    <property type="match status" value="1"/>
</dbReference>
<comment type="subcellular location">
    <subcellularLocation>
        <location evidence="7">Cytoplasm</location>
    </subcellularLocation>
</comment>
<evidence type="ECO:0000256" key="3">
    <source>
        <dbReference type="ARBA" id="ARBA00022741"/>
    </source>
</evidence>
<dbReference type="InterPro" id="IPR005225">
    <property type="entry name" value="Small_GTP-bd"/>
</dbReference>
<dbReference type="InterPro" id="IPR006073">
    <property type="entry name" value="GTP-bd"/>
</dbReference>
<dbReference type="Pfam" id="PF10396">
    <property type="entry name" value="TrmE_N"/>
    <property type="match status" value="1"/>
</dbReference>
<feature type="binding site" evidence="7">
    <location>
        <begin position="227"/>
        <end position="232"/>
    </location>
    <ligand>
        <name>GTP</name>
        <dbReference type="ChEBI" id="CHEBI:37565"/>
    </ligand>
</feature>
<feature type="binding site" evidence="7">
    <location>
        <position position="23"/>
    </location>
    <ligand>
        <name>(6S)-5-formyl-5,6,7,8-tetrahydrofolate</name>
        <dbReference type="ChEBI" id="CHEBI:57457"/>
    </ligand>
</feature>
<proteinExistence type="inferred from homology"/>
<keyword evidence="7" id="KW-0479">Metal-binding</keyword>
<sequence>MQQGETIYALSSGAPPAALAIIRISGAQAGRALEALAGVLPLARRASLRTLRHPDTRDMLDQSVVLWFPGPKTATGEDLAELHLHGGRAVVRAVEAALGGLPGLRLAEPGEFTRRAFLNGRMDLAEAEGLSDLLFAETEAQRVAAIRMASGHLSRQVESWRHEVLRLSALVEAELDFSDEDDVGIHATDAVGEGIATLAGAIDAALARPRAERLRDGIRVVLAGPPNSGKSTLLNALVQRDAAIVSDIAGTTRDIIEAPVALGGIPFVLTDTAGLRDDGAEAIEQIGIARARNAMEAADIVLWLGPEGDGPMGAWEIEAQIDRTGVSRETKRAPRHRLSAHTGEGVERLVGDLVETARTLLPSAGETALNARQHHLLGECAAALHQASDQSDLLLRAESLRLARLALDQLLGRTHVEDMLDALFGAFCIGK</sequence>
<evidence type="ECO:0000256" key="5">
    <source>
        <dbReference type="ARBA" id="ARBA00022958"/>
    </source>
</evidence>
<keyword evidence="6 7" id="KW-0342">GTP-binding</keyword>
<dbReference type="GO" id="GO:0005525">
    <property type="term" value="F:GTP binding"/>
    <property type="evidence" value="ECO:0007669"/>
    <property type="project" value="UniProtKB-UniRule"/>
</dbReference>
<dbReference type="InterPro" id="IPR031168">
    <property type="entry name" value="G_TrmE"/>
</dbReference>
<keyword evidence="3 7" id="KW-0547">Nucleotide-binding</keyword>
<dbReference type="PROSITE" id="PS51709">
    <property type="entry name" value="G_TRME"/>
    <property type="match status" value="1"/>
</dbReference>
<reference evidence="9 10" key="1">
    <citation type="submission" date="2018-05" db="EMBL/GenBank/DDBJ databases">
        <title>Genomic Encyclopedia of Type Strains, Phase IV (KMG-IV): sequencing the most valuable type-strain genomes for metagenomic binning, comparative biology and taxonomic classification.</title>
        <authorList>
            <person name="Goeker M."/>
        </authorList>
    </citation>
    <scope>NUCLEOTIDE SEQUENCE [LARGE SCALE GENOMIC DNA]</scope>
    <source>
        <strain evidence="9 10">DSM 3183</strain>
    </source>
</reference>
<evidence type="ECO:0000256" key="2">
    <source>
        <dbReference type="ARBA" id="ARBA00022694"/>
    </source>
</evidence>
<dbReference type="OrthoDB" id="9805918at2"/>
<comment type="caution">
    <text evidence="7">Lacks conserved residue(s) required for the propagation of feature annotation.</text>
</comment>
<dbReference type="Proteomes" id="UP000248014">
    <property type="component" value="Unassembled WGS sequence"/>
</dbReference>
<comment type="subunit">
    <text evidence="7">Homodimer. Heterotetramer of two MnmE and two MnmG subunits.</text>
</comment>
<keyword evidence="2 7" id="KW-0819">tRNA processing</keyword>
<dbReference type="InterPro" id="IPR027368">
    <property type="entry name" value="MnmE_dom2"/>
</dbReference>
<dbReference type="RefSeq" id="WP_110298416.1">
    <property type="nucleotide sequence ID" value="NZ_QJJM01000005.1"/>
</dbReference>
<accession>A0A2V3V3W4</accession>
<organism evidence="9 10">
    <name type="scientific">Blastomonas natatoria</name>
    <dbReference type="NCBI Taxonomy" id="34015"/>
    <lineage>
        <taxon>Bacteria</taxon>
        <taxon>Pseudomonadati</taxon>
        <taxon>Pseudomonadota</taxon>
        <taxon>Alphaproteobacteria</taxon>
        <taxon>Sphingomonadales</taxon>
        <taxon>Sphingomonadaceae</taxon>
        <taxon>Blastomonas</taxon>
    </lineage>
</organism>
<comment type="caution">
    <text evidence="9">The sequence shown here is derived from an EMBL/GenBank/DDBJ whole genome shotgun (WGS) entry which is preliminary data.</text>
</comment>
<dbReference type="GO" id="GO:0030488">
    <property type="term" value="P:tRNA methylation"/>
    <property type="evidence" value="ECO:0007669"/>
    <property type="project" value="TreeGrafter"/>
</dbReference>
<dbReference type="SUPFAM" id="SSF116878">
    <property type="entry name" value="TrmE connector domain"/>
    <property type="match status" value="1"/>
</dbReference>
<dbReference type="InterPro" id="IPR018948">
    <property type="entry name" value="GTP-bd_TrmE_N"/>
</dbReference>
<dbReference type="EC" id="3.6.-.-" evidence="7"/>
<dbReference type="NCBIfam" id="TIGR00231">
    <property type="entry name" value="small_GTP"/>
    <property type="match status" value="1"/>
</dbReference>
<feature type="binding site" evidence="7">
    <location>
        <position position="246"/>
    </location>
    <ligand>
        <name>K(+)</name>
        <dbReference type="ChEBI" id="CHEBI:29103"/>
    </ligand>
</feature>
<feature type="binding site" evidence="7">
    <location>
        <position position="431"/>
    </location>
    <ligand>
        <name>(6S)-5-formyl-5,6,7,8-tetrahydrofolate</name>
        <dbReference type="ChEBI" id="CHEBI:57457"/>
    </ligand>
</feature>
<evidence type="ECO:0000256" key="7">
    <source>
        <dbReference type="HAMAP-Rule" id="MF_00379"/>
    </source>
</evidence>
<dbReference type="GO" id="GO:0002098">
    <property type="term" value="P:tRNA wobble uridine modification"/>
    <property type="evidence" value="ECO:0007669"/>
    <property type="project" value="TreeGrafter"/>
</dbReference>
<comment type="similarity">
    <text evidence="1 7">Belongs to the TRAFAC class TrmE-Era-EngA-EngB-Septin-like GTPase superfamily. TrmE GTPase family.</text>
</comment>
<dbReference type="CDD" id="cd14858">
    <property type="entry name" value="TrmE_N"/>
    <property type="match status" value="1"/>
</dbReference>
<evidence type="ECO:0000313" key="9">
    <source>
        <dbReference type="EMBL" id="PXW76367.1"/>
    </source>
</evidence>
<dbReference type="SUPFAM" id="SSF103025">
    <property type="entry name" value="Folate-binding domain"/>
    <property type="match status" value="1"/>
</dbReference>
<feature type="binding site" evidence="7">
    <location>
        <position position="252"/>
    </location>
    <ligand>
        <name>Mg(2+)</name>
        <dbReference type="ChEBI" id="CHEBI:18420"/>
    </ligand>
</feature>
<dbReference type="InterPro" id="IPR027266">
    <property type="entry name" value="TrmE/GcvT-like"/>
</dbReference>
<evidence type="ECO:0000256" key="4">
    <source>
        <dbReference type="ARBA" id="ARBA00022801"/>
    </source>
</evidence>
<evidence type="ECO:0000256" key="1">
    <source>
        <dbReference type="ARBA" id="ARBA00011043"/>
    </source>
</evidence>
<feature type="binding site" evidence="7">
    <location>
        <position position="251"/>
    </location>
    <ligand>
        <name>K(+)</name>
        <dbReference type="ChEBI" id="CHEBI:29103"/>
    </ligand>
</feature>
<keyword evidence="7" id="KW-0460">Magnesium</keyword>
<dbReference type="Pfam" id="PF01926">
    <property type="entry name" value="MMR_HSR1"/>
    <property type="match status" value="1"/>
</dbReference>
<dbReference type="AlphaFoldDB" id="A0A2V3V3W4"/>
<name>A0A2V3V3W4_9SPHN</name>
<evidence type="ECO:0000256" key="6">
    <source>
        <dbReference type="ARBA" id="ARBA00023134"/>
    </source>
</evidence>
<keyword evidence="4 7" id="KW-0378">Hydrolase</keyword>
<feature type="binding site" evidence="7">
    <location>
        <begin position="271"/>
        <end position="274"/>
    </location>
    <ligand>
        <name>GTP</name>
        <dbReference type="ChEBI" id="CHEBI:37565"/>
    </ligand>
</feature>
<dbReference type="GO" id="GO:0005737">
    <property type="term" value="C:cytoplasm"/>
    <property type="evidence" value="ECO:0007669"/>
    <property type="project" value="UniProtKB-SubCell"/>
</dbReference>
<keyword evidence="5 7" id="KW-0630">Potassium</keyword>
<dbReference type="Gene3D" id="3.30.1360.120">
    <property type="entry name" value="Probable tRNA modification gtpase trme, domain 1"/>
    <property type="match status" value="1"/>
</dbReference>
<dbReference type="GO" id="GO:0046872">
    <property type="term" value="F:metal ion binding"/>
    <property type="evidence" value="ECO:0007669"/>
    <property type="project" value="UniProtKB-KW"/>
</dbReference>
<dbReference type="PANTHER" id="PTHR42714:SF2">
    <property type="entry name" value="TRNA MODIFICATION GTPASE GTPBP3, MITOCHONDRIAL"/>
    <property type="match status" value="1"/>
</dbReference>
<feature type="binding site" evidence="7">
    <location>
        <position position="231"/>
    </location>
    <ligand>
        <name>Mg(2+)</name>
        <dbReference type="ChEBI" id="CHEBI:18420"/>
    </ligand>
</feature>
<feature type="binding site" evidence="7">
    <location>
        <position position="248"/>
    </location>
    <ligand>
        <name>K(+)</name>
        <dbReference type="ChEBI" id="CHEBI:29103"/>
    </ligand>
</feature>
<dbReference type="InterPro" id="IPR025867">
    <property type="entry name" value="MnmE_helical"/>
</dbReference>
<comment type="cofactor">
    <cofactor evidence="7">
        <name>K(+)</name>
        <dbReference type="ChEBI" id="CHEBI:29103"/>
    </cofactor>
    <text evidence="7">Binds 1 potassium ion per subunit.</text>
</comment>
<dbReference type="SUPFAM" id="SSF52540">
    <property type="entry name" value="P-loop containing nucleoside triphosphate hydrolases"/>
    <property type="match status" value="1"/>
</dbReference>
<dbReference type="HAMAP" id="MF_00379">
    <property type="entry name" value="GTPase_MnmE"/>
    <property type="match status" value="1"/>
</dbReference>
<dbReference type="FunFam" id="3.30.1360.120:FF:000007">
    <property type="entry name" value="tRNA modification GTPase GTPBP3, mitochondrial"/>
    <property type="match status" value="1"/>
</dbReference>